<evidence type="ECO:0000313" key="1">
    <source>
        <dbReference type="EMBL" id="CAE8642759.1"/>
    </source>
</evidence>
<gene>
    <name evidence="1" type="ORF">PGLA1383_LOCUS57161</name>
</gene>
<proteinExistence type="predicted"/>
<keyword evidence="2" id="KW-1185">Reference proteome</keyword>
<organism evidence="1 2">
    <name type="scientific">Polarella glacialis</name>
    <name type="common">Dinoflagellate</name>
    <dbReference type="NCBI Taxonomy" id="89957"/>
    <lineage>
        <taxon>Eukaryota</taxon>
        <taxon>Sar</taxon>
        <taxon>Alveolata</taxon>
        <taxon>Dinophyceae</taxon>
        <taxon>Suessiales</taxon>
        <taxon>Suessiaceae</taxon>
        <taxon>Polarella</taxon>
    </lineage>
</organism>
<dbReference type="AlphaFoldDB" id="A0A813HW64"/>
<protein>
    <submittedName>
        <fullName evidence="1">Uncharacterized protein</fullName>
    </submittedName>
</protein>
<dbReference type="Proteomes" id="UP000654075">
    <property type="component" value="Unassembled WGS sequence"/>
</dbReference>
<name>A0A813HW64_POLGL</name>
<comment type="caution">
    <text evidence="1">The sequence shown here is derived from an EMBL/GenBank/DDBJ whole genome shotgun (WGS) entry which is preliminary data.</text>
</comment>
<evidence type="ECO:0000313" key="2">
    <source>
        <dbReference type="Proteomes" id="UP000654075"/>
    </source>
</evidence>
<reference evidence="1" key="1">
    <citation type="submission" date="2021-02" db="EMBL/GenBank/DDBJ databases">
        <authorList>
            <person name="Dougan E. K."/>
            <person name="Rhodes N."/>
            <person name="Thang M."/>
            <person name="Chan C."/>
        </authorList>
    </citation>
    <scope>NUCLEOTIDE SEQUENCE</scope>
</reference>
<accession>A0A813HW64</accession>
<sequence>ANRTDVDVSTILSSRLVALIQAAGQTGQVSVVLTSSWRKPQYRIRRLALEQILSQQLQRAFTFDDVTHMLDREKLAGDRLKVIGDYLQQLRFAPEVQLRLLVIDDFFISAAGDWKAGGELLDSVRTSELYLEQRTLAGRGCGTPGDVRAKVVHTYDEWTTDCGIFLEVGTGLTNDLFLEALEFVRAADCQRPVAVNAQKELVLQLDELPTFPRYSFKPVFLLQGLSQYKVDKPCRMIAVKL</sequence>
<feature type="non-terminal residue" evidence="1">
    <location>
        <position position="1"/>
    </location>
</feature>
<dbReference type="EMBL" id="CAJNNV010033201">
    <property type="protein sequence ID" value="CAE8642759.1"/>
    <property type="molecule type" value="Genomic_DNA"/>
</dbReference>
<dbReference type="OrthoDB" id="485314at2759"/>